<proteinExistence type="predicted"/>
<dbReference type="Proteomes" id="UP000298602">
    <property type="component" value="Chromosome"/>
</dbReference>
<dbReference type="PRINTS" id="PR00313">
    <property type="entry name" value="CABNDNGRPT"/>
</dbReference>
<keyword evidence="2" id="KW-1185">Reference proteome</keyword>
<protein>
    <submittedName>
        <fullName evidence="1">Uncharacterized protein</fullName>
    </submittedName>
</protein>
<organism evidence="1 2">
    <name type="scientific">Desulfoglaeba alkanexedens ALDC</name>
    <dbReference type="NCBI Taxonomy" id="980445"/>
    <lineage>
        <taxon>Bacteria</taxon>
        <taxon>Pseudomonadati</taxon>
        <taxon>Thermodesulfobacteriota</taxon>
        <taxon>Syntrophobacteria</taxon>
        <taxon>Syntrophobacterales</taxon>
        <taxon>Syntrophobacteraceae</taxon>
        <taxon>Desulfoglaeba</taxon>
    </lineage>
</organism>
<reference evidence="1 2" key="1">
    <citation type="submission" date="2019-05" db="EMBL/GenBank/DDBJ databases">
        <title>The Complete Genome Sequence of the n-alkane-degrading Desulfoglaeba alkanexedens ALDC reveals multiple alkylsuccinate synthase gene clusters.</title>
        <authorList>
            <person name="Callaghan A.V."/>
            <person name="Davidova I.A."/>
            <person name="Duncan K.E."/>
            <person name="Morris B."/>
            <person name="McInerney M.J."/>
        </authorList>
    </citation>
    <scope>NUCLEOTIDE SEQUENCE [LARGE SCALE GENOMIC DNA]</scope>
    <source>
        <strain evidence="1 2">ALDC</strain>
    </source>
</reference>
<evidence type="ECO:0000313" key="2">
    <source>
        <dbReference type="Proteomes" id="UP000298602"/>
    </source>
</evidence>
<name>A0A4P8L0M6_9BACT</name>
<dbReference type="AlphaFoldDB" id="A0A4P8L0M6"/>
<reference evidence="1 2" key="2">
    <citation type="submission" date="2019-05" db="EMBL/GenBank/DDBJ databases">
        <authorList>
            <person name="Suflita J.M."/>
            <person name="Marks C.R."/>
        </authorList>
    </citation>
    <scope>NUCLEOTIDE SEQUENCE [LARGE SCALE GENOMIC DNA]</scope>
    <source>
        <strain evidence="1 2">ALDC</strain>
    </source>
</reference>
<dbReference type="KEGG" id="dax:FDQ92_03570"/>
<dbReference type="RefSeq" id="WP_137423307.1">
    <property type="nucleotide sequence ID" value="NZ_CP040098.1"/>
</dbReference>
<dbReference type="EMBL" id="CP040098">
    <property type="protein sequence ID" value="QCQ21338.1"/>
    <property type="molecule type" value="Genomic_DNA"/>
</dbReference>
<dbReference type="OrthoDB" id="9816564at2"/>
<sequence>MALQGFDEAYYLEAKLAALQADPEYADEWANKTTDDLETFMADLGLTPETHYNLYGWKEGLNPNEYFDQNEYKLAKAKQMVDDGLYDSMQDALDAFEEAWAQDPYQHYLQYGAEEGINPSNDFDASAYLEAKLADLQADPQYAEEWAGKTVADVQAAIEASGLTPLTHYLAFGKDEGLTAPEVPVDEQVDESDLYAGEAFELTTDTDNYTGTDLNDTIEGVSSALSSARTLNPTDQIDGAGGDDTLKVDLQSSFTGFTDGYLKNVETVELTNSGTIGRDFSAKGVTGVESYVLNGDVSLTNLAATDASITLNGQQEDVEIGFAAKVTDGTTDALTLNLNGVGTAEDAATTATELKRVDLTADGIETLNLGVSGTNVVDVDAANAKAVIATGEGLLNATFDESSAVKSVDASGVAGGVSVNLNGLAAATTVKTGAGNDTITAATDDLAVNAELDGGAGTDRLVLSGDGTAQYTMGNIETVALGALTGELTFSAKNASGIETIEATSAFADTDTANFANLGNIDLNFVLGKGSAGEIIADNAGAATVNISGTSDGDLTLTKATGVTLNVAKDAVFTGEIEALKASSLEATIDGQLGDNTIDDTADDAASIYLAEATGAVFTATNTKAANIVELDAGKLIDLDITTAGDFTFREGSLASLESLTVDTDGDFSMTYDTVGPLSAIHSIELSGTGTATLLDILGDFDLEYGITVDASGLSNNDENSALRINAIMVGEGQSIELNVADVAGDVGLWGHAWVDNTEEGAQTGSITVDADGTQGDVTLGTLFAKTVTVDAAGALGEVHIGYVVDNSDFGGIYAETVNFTGSELKANTVYVTASKAATLTGGIDDDTFMLVADNDIDTTSKFTVTGGLGDDQFLIDWVATLKGKAIATITDFEEGDTTNIAAETLGVFANAETALGVLQDAGFAPADASAEDIAFLAFTEGAEPYAYDSSVFTYDGNTYAVVGDTNTQNGDTGDASFDNGEILIQLLGVQDADAINHAFGLEVTG</sequence>
<evidence type="ECO:0000313" key="1">
    <source>
        <dbReference type="EMBL" id="QCQ21338.1"/>
    </source>
</evidence>
<gene>
    <name evidence="1" type="ORF">FDQ92_03570</name>
</gene>
<accession>A0A4P8L0M6</accession>